<organism evidence="2 3">
    <name type="scientific">Pseudohalioglobus lutimaris</name>
    <dbReference type="NCBI Taxonomy" id="1737061"/>
    <lineage>
        <taxon>Bacteria</taxon>
        <taxon>Pseudomonadati</taxon>
        <taxon>Pseudomonadota</taxon>
        <taxon>Gammaproteobacteria</taxon>
        <taxon>Cellvibrionales</taxon>
        <taxon>Halieaceae</taxon>
        <taxon>Pseudohalioglobus</taxon>
    </lineage>
</organism>
<accession>A0A2N5X481</accession>
<dbReference type="AlphaFoldDB" id="A0A2N5X481"/>
<feature type="domain" description="Transcription factor zinc-finger" evidence="1">
    <location>
        <begin position="2"/>
        <end position="41"/>
    </location>
</feature>
<reference evidence="2 3" key="1">
    <citation type="submission" date="2018-01" db="EMBL/GenBank/DDBJ databases">
        <title>The draft genome sequence of Halioglobus lutimaris HF004.</title>
        <authorList>
            <person name="Du Z.-J."/>
            <person name="Shi M.-J."/>
        </authorList>
    </citation>
    <scope>NUCLEOTIDE SEQUENCE [LARGE SCALE GENOMIC DNA]</scope>
    <source>
        <strain evidence="2 3">HF004</strain>
    </source>
</reference>
<name>A0A2N5X481_9GAMM</name>
<dbReference type="InterPro" id="IPR027392">
    <property type="entry name" value="TF_Znf"/>
</dbReference>
<gene>
    <name evidence="2" type="ORF">C0039_09160</name>
</gene>
<evidence type="ECO:0000313" key="3">
    <source>
        <dbReference type="Proteomes" id="UP000235005"/>
    </source>
</evidence>
<proteinExistence type="predicted"/>
<comment type="caution">
    <text evidence="2">The sequence shown here is derived from an EMBL/GenBank/DDBJ whole genome shotgun (WGS) entry which is preliminary data.</text>
</comment>
<evidence type="ECO:0000313" key="2">
    <source>
        <dbReference type="EMBL" id="PLW69287.1"/>
    </source>
</evidence>
<dbReference type="Pfam" id="PF13453">
    <property type="entry name" value="Zn_ribbon_TFIIB"/>
    <property type="match status" value="1"/>
</dbReference>
<evidence type="ECO:0000259" key="1">
    <source>
        <dbReference type="Pfam" id="PF13453"/>
    </source>
</evidence>
<dbReference type="EMBL" id="PKUS01000008">
    <property type="protein sequence ID" value="PLW69287.1"/>
    <property type="molecule type" value="Genomic_DNA"/>
</dbReference>
<keyword evidence="3" id="KW-1185">Reference proteome</keyword>
<protein>
    <recommendedName>
        <fullName evidence="1">Transcription factor zinc-finger domain-containing protein</fullName>
    </recommendedName>
</protein>
<dbReference type="OrthoDB" id="9814037at2"/>
<sequence>MKCPKCGHGMDEITYGGDVVIDRCTHCEGIWFDIGEAEALKGKWMGDALDRGNPDEGKKWDAVEDIACPRCGKDMEKRSDSNQPHIWFEECNEHGMFMDAGEFTDFKHETIADWFRSLIKGAR</sequence>
<dbReference type="Proteomes" id="UP000235005">
    <property type="component" value="Unassembled WGS sequence"/>
</dbReference>